<name>A0ABW1PZX0_9ENTR</name>
<keyword evidence="2" id="KW-1185">Reference proteome</keyword>
<sequence>MSYYKTLKLDTSTWDLILDGQGNIAIATDSEAVAQDVASACLVFYGECYFDNTLGIPWKQNVLGKSPTPGYIAQKMQAEAKKLAIVDQAVASVFFDKSTRNTAGTIRVTDIYGKVAQANL</sequence>
<dbReference type="RefSeq" id="WP_378108931.1">
    <property type="nucleotide sequence ID" value="NZ_JBHSRG010000005.1"/>
</dbReference>
<dbReference type="Proteomes" id="UP001596169">
    <property type="component" value="Unassembled WGS sequence"/>
</dbReference>
<dbReference type="EMBL" id="JBHSRG010000005">
    <property type="protein sequence ID" value="MFC6121715.1"/>
    <property type="molecule type" value="Genomic_DNA"/>
</dbReference>
<reference evidence="2" key="1">
    <citation type="journal article" date="2019" name="Int. J. Syst. Evol. Microbiol.">
        <title>The Global Catalogue of Microorganisms (GCM) 10K type strain sequencing project: providing services to taxonomists for standard genome sequencing and annotation.</title>
        <authorList>
            <consortium name="The Broad Institute Genomics Platform"/>
            <consortium name="The Broad Institute Genome Sequencing Center for Infectious Disease"/>
            <person name="Wu L."/>
            <person name="Ma J."/>
        </authorList>
    </citation>
    <scope>NUCLEOTIDE SEQUENCE [LARGE SCALE GENOMIC DNA]</scope>
    <source>
        <strain evidence="2">JCM30009</strain>
    </source>
</reference>
<evidence type="ECO:0000313" key="1">
    <source>
        <dbReference type="EMBL" id="MFC6121715.1"/>
    </source>
</evidence>
<gene>
    <name evidence="1" type="ORF">ACFPZP_11715</name>
</gene>
<proteinExistence type="predicted"/>
<comment type="caution">
    <text evidence="1">The sequence shown here is derived from an EMBL/GenBank/DDBJ whole genome shotgun (WGS) entry which is preliminary data.</text>
</comment>
<evidence type="ECO:0000313" key="2">
    <source>
        <dbReference type="Proteomes" id="UP001596169"/>
    </source>
</evidence>
<dbReference type="Pfam" id="PF10934">
    <property type="entry name" value="Sheath_initiator"/>
    <property type="match status" value="1"/>
</dbReference>
<dbReference type="InterPro" id="IPR020288">
    <property type="entry name" value="Sheath_initiator"/>
</dbReference>
<accession>A0ABW1PZX0</accession>
<protein>
    <submittedName>
        <fullName evidence="1">Uncharacterized protein</fullName>
    </submittedName>
</protein>
<organism evidence="1 2">
    <name type="scientific">Citrobacter bitternis</name>
    <dbReference type="NCBI Taxonomy" id="1585982"/>
    <lineage>
        <taxon>Bacteria</taxon>
        <taxon>Pseudomonadati</taxon>
        <taxon>Pseudomonadota</taxon>
        <taxon>Gammaproteobacteria</taxon>
        <taxon>Enterobacterales</taxon>
        <taxon>Enterobacteriaceae</taxon>
        <taxon>Citrobacter</taxon>
    </lineage>
</organism>